<reference evidence="9 10" key="1">
    <citation type="submission" date="2018-08" db="EMBL/GenBank/DDBJ databases">
        <title>Freshwater and sediment microbial communities from various areas in North America, analyzing microbe dynamics in response to fracking.</title>
        <authorList>
            <person name="Lamendella R."/>
        </authorList>
    </citation>
    <scope>NUCLEOTIDE SEQUENCE [LARGE SCALE GENOMIC DNA]</scope>
    <source>
        <strain evidence="9 10">DB-1</strain>
    </source>
</reference>
<keyword evidence="3 6" id="KW-0378">Hydrolase</keyword>
<evidence type="ECO:0000256" key="4">
    <source>
        <dbReference type="ARBA" id="ARBA00022833"/>
    </source>
</evidence>
<name>A0A3D9V1D7_BACMY</name>
<comment type="cofactor">
    <cofactor evidence="6">
        <name>Zn(2+)</name>
        <dbReference type="ChEBI" id="CHEBI:29105"/>
    </cofactor>
    <text evidence="6">Binds 1 zinc ion.</text>
</comment>
<keyword evidence="2 6" id="KW-0479">Metal-binding</keyword>
<dbReference type="Proteomes" id="UP000256530">
    <property type="component" value="Unassembled WGS sequence"/>
</dbReference>
<keyword evidence="1 6" id="KW-0645">Protease</keyword>
<dbReference type="RefSeq" id="WP_113937496.1">
    <property type="nucleotide sequence ID" value="NZ_JBNNVF010000003.1"/>
</dbReference>
<dbReference type="GO" id="GO:0004181">
    <property type="term" value="F:metallocarboxypeptidase activity"/>
    <property type="evidence" value="ECO:0007669"/>
    <property type="project" value="InterPro"/>
</dbReference>
<dbReference type="Pfam" id="PF01432">
    <property type="entry name" value="Peptidase_M3"/>
    <property type="match status" value="1"/>
</dbReference>
<dbReference type="InterPro" id="IPR001567">
    <property type="entry name" value="Pept_M3A_M3B_dom"/>
</dbReference>
<dbReference type="GO" id="GO:0006508">
    <property type="term" value="P:proteolysis"/>
    <property type="evidence" value="ECO:0007669"/>
    <property type="project" value="UniProtKB-KW"/>
</dbReference>
<evidence type="ECO:0000256" key="6">
    <source>
        <dbReference type="RuleBase" id="RU003435"/>
    </source>
</evidence>
<dbReference type="GO" id="GO:0046872">
    <property type="term" value="F:metal ion binding"/>
    <property type="evidence" value="ECO:0007669"/>
    <property type="project" value="UniProtKB-UniRule"/>
</dbReference>
<dbReference type="GO" id="GO:0004222">
    <property type="term" value="F:metalloendopeptidase activity"/>
    <property type="evidence" value="ECO:0007669"/>
    <property type="project" value="InterPro"/>
</dbReference>
<evidence type="ECO:0000259" key="8">
    <source>
        <dbReference type="Pfam" id="PF01432"/>
    </source>
</evidence>
<evidence type="ECO:0000256" key="7">
    <source>
        <dbReference type="SAM" id="Coils"/>
    </source>
</evidence>
<dbReference type="SUPFAM" id="SSF55486">
    <property type="entry name" value="Metalloproteases ('zincins'), catalytic domain"/>
    <property type="match status" value="1"/>
</dbReference>
<evidence type="ECO:0000256" key="3">
    <source>
        <dbReference type="ARBA" id="ARBA00022801"/>
    </source>
</evidence>
<keyword evidence="5 6" id="KW-0482">Metalloprotease</keyword>
<comment type="similarity">
    <text evidence="6">Belongs to the peptidase M3 family.</text>
</comment>
<feature type="domain" description="Peptidase M3A/M3B catalytic" evidence="8">
    <location>
        <begin position="276"/>
        <end position="527"/>
    </location>
</feature>
<dbReference type="InterPro" id="IPR042088">
    <property type="entry name" value="OligoPept_F_C"/>
</dbReference>
<dbReference type="PANTHER" id="PTHR34217">
    <property type="entry name" value="METAL-DEPENDENT CARBOXYPEPTIDASE"/>
    <property type="match status" value="1"/>
</dbReference>
<proteinExistence type="inferred from homology"/>
<dbReference type="PANTHER" id="PTHR34217:SF1">
    <property type="entry name" value="CARBOXYPEPTIDASE 1"/>
    <property type="match status" value="1"/>
</dbReference>
<dbReference type="EMBL" id="QTTY01000017">
    <property type="protein sequence ID" value="REF32735.1"/>
    <property type="molecule type" value="Genomic_DNA"/>
</dbReference>
<comment type="caution">
    <text evidence="9">The sequence shown here is derived from an EMBL/GenBank/DDBJ whole genome shotgun (WGS) entry which is preliminary data.</text>
</comment>
<evidence type="ECO:0000313" key="10">
    <source>
        <dbReference type="Proteomes" id="UP000256530"/>
    </source>
</evidence>
<evidence type="ECO:0000256" key="2">
    <source>
        <dbReference type="ARBA" id="ARBA00022723"/>
    </source>
</evidence>
<dbReference type="InterPro" id="IPR001333">
    <property type="entry name" value="Peptidase_M32_Taq"/>
</dbReference>
<evidence type="ECO:0000256" key="5">
    <source>
        <dbReference type="ARBA" id="ARBA00023049"/>
    </source>
</evidence>
<protein>
    <submittedName>
        <fullName evidence="9">Oligoendopeptidase F</fullName>
    </submittedName>
</protein>
<gene>
    <name evidence="9" type="ORF">DET55_11793</name>
</gene>
<keyword evidence="4 6" id="KW-0862">Zinc</keyword>
<accession>A0A3D9V1D7</accession>
<organism evidence="9 10">
    <name type="scientific">Bacillus mycoides</name>
    <dbReference type="NCBI Taxonomy" id="1405"/>
    <lineage>
        <taxon>Bacteria</taxon>
        <taxon>Bacillati</taxon>
        <taxon>Bacillota</taxon>
        <taxon>Bacilli</taxon>
        <taxon>Bacillales</taxon>
        <taxon>Bacillaceae</taxon>
        <taxon>Bacillus</taxon>
        <taxon>Bacillus cereus group</taxon>
    </lineage>
</organism>
<evidence type="ECO:0000313" key="9">
    <source>
        <dbReference type="EMBL" id="REF32735.1"/>
    </source>
</evidence>
<evidence type="ECO:0000256" key="1">
    <source>
        <dbReference type="ARBA" id="ARBA00022670"/>
    </source>
</evidence>
<dbReference type="Gene3D" id="1.10.1370.20">
    <property type="entry name" value="Oligoendopeptidase f, C-terminal domain"/>
    <property type="match status" value="1"/>
</dbReference>
<feature type="coiled-coil region" evidence="7">
    <location>
        <begin position="106"/>
        <end position="133"/>
    </location>
</feature>
<keyword evidence="7" id="KW-0175">Coiled coil</keyword>
<dbReference type="AlphaFoldDB" id="A0A3D9V1D7"/>
<sequence length="541" mass="62988">MNKIIQAQSQWDLDRLYPQEQNFTFSIETIERLKIEYKATKDSVILSQLIQAIEKAEYYLYCRAAEDEKHPENTLLSVKVNQLKKEVQLLIESSKGQSVNTNHSSIKLIENELKAWEDMYTQLRNKIEVIHDKETLSFGQANYVVMNSDDHNERLIVFDSLTNALNKEKDIFATVLNQIGRLRHAKSDEMEGTEILKQSLQANGISETALSQMWNATEQNLTKLVIALNGYKKGKNSITWYELMTWKESNETVIPFSVAVKNIYDALKNIDEELAQFAQNAIANGWIDAEPRDNKPPGGFCAPFFSEKESRISLRYDGTIDSVRVLAHELGHAWHFYVMSLEQSTTFLDDYLPMSTAESASIFFETVIMNYLIQTTDCVEMKKSLLSWKIRNSFNYVMAIRASFQFEKKFYEECKEGPLSADEIEKLSIAAQEKAYGNALTEYQPFVWMKYVQFYIADVPFYNYPYTFGYLASFSLIEIAKENKNKNAFHLRYKEFLRETGKATVEELMKKHFDIDLTEYEFWNKAFMQIHKDIDEYLQIN</sequence>